<dbReference type="EMBL" id="OD574518">
    <property type="protein sequence ID" value="CAD7450308.1"/>
    <property type="molecule type" value="Genomic_DNA"/>
</dbReference>
<organism evidence="1">
    <name type="scientific">Timema bartmani</name>
    <dbReference type="NCBI Taxonomy" id="61472"/>
    <lineage>
        <taxon>Eukaryota</taxon>
        <taxon>Metazoa</taxon>
        <taxon>Ecdysozoa</taxon>
        <taxon>Arthropoda</taxon>
        <taxon>Hexapoda</taxon>
        <taxon>Insecta</taxon>
        <taxon>Pterygota</taxon>
        <taxon>Neoptera</taxon>
        <taxon>Polyneoptera</taxon>
        <taxon>Phasmatodea</taxon>
        <taxon>Timematodea</taxon>
        <taxon>Timematoidea</taxon>
        <taxon>Timematidae</taxon>
        <taxon>Timema</taxon>
    </lineage>
</organism>
<name>A0A7R9FB77_9NEOP</name>
<gene>
    <name evidence="1" type="ORF">TBIB3V08_LOCUS12578</name>
</gene>
<protein>
    <submittedName>
        <fullName evidence="1">Uncharacterized protein</fullName>
    </submittedName>
</protein>
<proteinExistence type="predicted"/>
<accession>A0A7R9FB77</accession>
<evidence type="ECO:0000313" key="1">
    <source>
        <dbReference type="EMBL" id="CAD7450308.1"/>
    </source>
</evidence>
<dbReference type="AlphaFoldDB" id="A0A7R9FB77"/>
<reference evidence="1" key="1">
    <citation type="submission" date="2020-11" db="EMBL/GenBank/DDBJ databases">
        <authorList>
            <person name="Tran Van P."/>
        </authorList>
    </citation>
    <scope>NUCLEOTIDE SEQUENCE</scope>
</reference>
<sequence length="54" mass="6449">MLQLEKLAGRNFLRVFRRVEKVKQDLRRLAVEAYEDWIPPSDLKDLNKYGCIGR</sequence>